<dbReference type="AlphaFoldDB" id="A0A4Q9DP88"/>
<reference evidence="1 2" key="1">
    <citation type="submission" date="2019-02" db="EMBL/GenBank/DDBJ databases">
        <title>Paenibacillus sp. nov., isolated from surface-sterilized tissue of Thalictrum simplex L.</title>
        <authorList>
            <person name="Tuo L."/>
        </authorList>
    </citation>
    <scope>NUCLEOTIDE SEQUENCE [LARGE SCALE GENOMIC DNA]</scope>
    <source>
        <strain evidence="1 2">N2SHLJ1</strain>
    </source>
</reference>
<dbReference type="Proteomes" id="UP000293142">
    <property type="component" value="Unassembled WGS sequence"/>
</dbReference>
<dbReference type="EMBL" id="SIRE01000011">
    <property type="protein sequence ID" value="TBL77891.1"/>
    <property type="molecule type" value="Genomic_DNA"/>
</dbReference>
<dbReference type="Gene3D" id="1.10.287.1100">
    <property type="entry name" value="Sporulation inhibitor A"/>
    <property type="match status" value="1"/>
</dbReference>
<dbReference type="InterPro" id="IPR015064">
    <property type="entry name" value="Sda"/>
</dbReference>
<evidence type="ECO:0000313" key="1">
    <source>
        <dbReference type="EMBL" id="TBL77891.1"/>
    </source>
</evidence>
<evidence type="ECO:0000313" key="2">
    <source>
        <dbReference type="Proteomes" id="UP000293142"/>
    </source>
</evidence>
<dbReference type="SUPFAM" id="SSF100985">
    <property type="entry name" value="Sporulation inhibitor Sda"/>
    <property type="match status" value="1"/>
</dbReference>
<name>A0A4Q9DP88_9BACL</name>
<dbReference type="InterPro" id="IPR036916">
    <property type="entry name" value="Sda_sf"/>
</dbReference>
<proteinExistence type="predicted"/>
<protein>
    <submittedName>
        <fullName evidence="1">Sporulation histidine kinase inhibitor Sda</fullName>
    </submittedName>
</protein>
<comment type="caution">
    <text evidence="1">The sequence shown here is derived from an EMBL/GenBank/DDBJ whole genome shotgun (WGS) entry which is preliminary data.</text>
</comment>
<dbReference type="OrthoDB" id="2933732at2"/>
<dbReference type="Pfam" id="PF08970">
    <property type="entry name" value="Sda"/>
    <property type="match status" value="1"/>
</dbReference>
<accession>A0A4Q9DP88</accession>
<gene>
    <name evidence="1" type="ORF">EYB31_16160</name>
</gene>
<sequence length="54" mass="6157">MKDLSDSLLVATLHKAVDLELEDEFIQLLLDNIRERENITIFDILEAGNTEVIS</sequence>
<organism evidence="1 2">
    <name type="scientific">Paenibacillus thalictri</name>
    <dbReference type="NCBI Taxonomy" id="2527873"/>
    <lineage>
        <taxon>Bacteria</taxon>
        <taxon>Bacillati</taxon>
        <taxon>Bacillota</taxon>
        <taxon>Bacilli</taxon>
        <taxon>Bacillales</taxon>
        <taxon>Paenibacillaceae</taxon>
        <taxon>Paenibacillus</taxon>
    </lineage>
</organism>
<keyword evidence="2" id="KW-1185">Reference proteome</keyword>